<dbReference type="Pfam" id="PF04983">
    <property type="entry name" value="RNA_pol_Rpb1_3"/>
    <property type="match status" value="1"/>
</dbReference>
<keyword evidence="4" id="KW-0548">Nucleotidyltransferase</keyword>
<dbReference type="GO" id="GO:0000428">
    <property type="term" value="C:DNA-directed RNA polymerase complex"/>
    <property type="evidence" value="ECO:0007669"/>
    <property type="project" value="UniProtKB-KW"/>
</dbReference>
<proteinExistence type="predicted"/>
<dbReference type="InterPro" id="IPR042102">
    <property type="entry name" value="RNA_pol_Rpb1_3_sf"/>
</dbReference>
<dbReference type="Gene3D" id="3.30.1360.140">
    <property type="match status" value="1"/>
</dbReference>
<feature type="domain" description="RNA polymerase Rpb1" evidence="9">
    <location>
        <begin position="300"/>
        <end position="913"/>
    </location>
</feature>
<dbReference type="EMBL" id="UPSH01000001">
    <property type="protein sequence ID" value="VBB18353.1"/>
    <property type="molecule type" value="Genomic_DNA"/>
</dbReference>
<feature type="domain" description="RNA polymerase Rpb1" evidence="6">
    <location>
        <begin position="24"/>
        <end position="166"/>
    </location>
</feature>
<evidence type="ECO:0000256" key="4">
    <source>
        <dbReference type="ARBA" id="ARBA00022695"/>
    </source>
</evidence>
<keyword evidence="5" id="KW-0804">Transcription</keyword>
<dbReference type="SUPFAM" id="SSF64484">
    <property type="entry name" value="beta and beta-prime subunits of DNA dependent RNA-polymerase"/>
    <property type="match status" value="1"/>
</dbReference>
<organism evidence="11 12">
    <name type="scientific">Yasminevirus sp. GU-2018</name>
    <dbReference type="NCBI Taxonomy" id="2420051"/>
    <lineage>
        <taxon>Viruses</taxon>
        <taxon>Varidnaviria</taxon>
        <taxon>Bamfordvirae</taxon>
        <taxon>Nucleocytoviricota</taxon>
        <taxon>Megaviricetes</taxon>
        <taxon>Imitervirales</taxon>
        <taxon>Mimiviridae</taxon>
        <taxon>Klosneuvirinae</taxon>
        <taxon>Yasminevirus</taxon>
        <taxon>Yasminevirus saudimassiliense</taxon>
    </lineage>
</organism>
<dbReference type="InterPro" id="IPR007083">
    <property type="entry name" value="RNA_pol_Rpb1_4"/>
</dbReference>
<evidence type="ECO:0000256" key="5">
    <source>
        <dbReference type="ARBA" id="ARBA00023163"/>
    </source>
</evidence>
<dbReference type="EC" id="2.7.7.6" evidence="1"/>
<dbReference type="GO" id="GO:0006351">
    <property type="term" value="P:DNA-templated transcription"/>
    <property type="evidence" value="ECO:0007669"/>
    <property type="project" value="InterPro"/>
</dbReference>
<keyword evidence="2 11" id="KW-0240">DNA-directed RNA polymerase</keyword>
<keyword evidence="12" id="KW-1185">Reference proteome</keyword>
<dbReference type="Proteomes" id="UP000594342">
    <property type="component" value="Unassembled WGS sequence"/>
</dbReference>
<dbReference type="Gene3D" id="1.10.150.390">
    <property type="match status" value="1"/>
</dbReference>
<dbReference type="InterPro" id="IPR038120">
    <property type="entry name" value="Rpb1_funnel_sf"/>
</dbReference>
<dbReference type="Pfam" id="PF04990">
    <property type="entry name" value="RNA_pol_Rpb1_7"/>
    <property type="match status" value="1"/>
</dbReference>
<dbReference type="Gene3D" id="1.10.132.30">
    <property type="match status" value="1"/>
</dbReference>
<dbReference type="Pfam" id="PF04998">
    <property type="entry name" value="RNA_pol_Rpb1_5"/>
    <property type="match status" value="1"/>
</dbReference>
<keyword evidence="3" id="KW-0808">Transferase</keyword>
<feature type="domain" description="RNA polymerase Rpb1" evidence="7">
    <location>
        <begin position="632"/>
        <end position="774"/>
    </location>
</feature>
<dbReference type="Pfam" id="PF04992">
    <property type="entry name" value="RNA_pol_Rpb1_6"/>
    <property type="match status" value="1"/>
</dbReference>
<dbReference type="InterPro" id="IPR007066">
    <property type="entry name" value="RNA_pol_Rpb1_3"/>
</dbReference>
<feature type="domain" description="RNA polymerase Rpb1" evidence="10">
    <location>
        <begin position="194"/>
        <end position="292"/>
    </location>
</feature>
<dbReference type="InterPro" id="IPR045867">
    <property type="entry name" value="DNA-dir_RpoC_beta_prime"/>
</dbReference>
<dbReference type="Gene3D" id="6.10.250.2940">
    <property type="match status" value="1"/>
</dbReference>
<reference evidence="11 12" key="1">
    <citation type="submission" date="2018-10" db="EMBL/GenBank/DDBJ databases">
        <authorList>
            <consortium name="IHU Genomes"/>
        </authorList>
    </citation>
    <scope>NUCLEOTIDE SEQUENCE [LARGE SCALE GENOMIC DNA]</scope>
    <source>
        <strain evidence="11 12">A1</strain>
    </source>
</reference>
<evidence type="ECO:0000259" key="8">
    <source>
        <dbReference type="Pfam" id="PF04992"/>
    </source>
</evidence>
<protein>
    <recommendedName>
        <fullName evidence="1">DNA-directed RNA polymerase</fullName>
        <ecNumber evidence="1">2.7.7.6</ecNumber>
    </recommendedName>
</protein>
<evidence type="ECO:0000259" key="6">
    <source>
        <dbReference type="Pfam" id="PF04983"/>
    </source>
</evidence>
<dbReference type="PANTHER" id="PTHR19376:SF37">
    <property type="entry name" value="DNA-DIRECTED RNA POLYMERASE II SUBUNIT RPB1"/>
    <property type="match status" value="1"/>
</dbReference>
<evidence type="ECO:0000313" key="11">
    <source>
        <dbReference type="EMBL" id="VBB18353.1"/>
    </source>
</evidence>
<feature type="domain" description="RNA polymerase Rpb1" evidence="8">
    <location>
        <begin position="365"/>
        <end position="544"/>
    </location>
</feature>
<accession>A0A5K0UA85</accession>
<dbReference type="InterPro" id="IPR007075">
    <property type="entry name" value="RNA_pol_Rpb1_6"/>
</dbReference>
<evidence type="ECO:0000259" key="10">
    <source>
        <dbReference type="Pfam" id="PF05000"/>
    </source>
</evidence>
<dbReference type="PANTHER" id="PTHR19376">
    <property type="entry name" value="DNA-DIRECTED RNA POLYMERASE"/>
    <property type="match status" value="1"/>
</dbReference>
<evidence type="ECO:0000313" key="12">
    <source>
        <dbReference type="Proteomes" id="UP000594342"/>
    </source>
</evidence>
<evidence type="ECO:0000259" key="7">
    <source>
        <dbReference type="Pfam" id="PF04990"/>
    </source>
</evidence>
<dbReference type="Pfam" id="PF05000">
    <property type="entry name" value="RNA_pol_Rpb1_4"/>
    <property type="match status" value="1"/>
</dbReference>
<name>A0A5K0UA85_9VIRU</name>
<gene>
    <name evidence="11" type="ORF">YASMINEVIRUS_816</name>
</gene>
<comment type="caution">
    <text evidence="11">The sequence shown here is derived from an EMBL/GenBank/DDBJ whole genome shotgun (WGS) entry which is preliminary data.</text>
</comment>
<dbReference type="Gene3D" id="1.10.274.100">
    <property type="entry name" value="RNA polymerase Rpb1, domain 3"/>
    <property type="match status" value="1"/>
</dbReference>
<dbReference type="InterPro" id="IPR007073">
    <property type="entry name" value="RNA_pol_Rpb1_7"/>
</dbReference>
<sequence>MNVFVPQSIQTQIELEEIADVKKQIITPAKSVTIYGIVQDGLIGSYNLTDDRTKIGWRDAMNIMSYTTFDDFSKFEKDREYTGAELFSMIIPPRVTMKIGEVEIKNGELIKGRVNNSVLGAKKKNNLLHYIWDEYGEDATRNFIDNCQRLANNFNLWNGFTVGVRDAQVPPKSKIEIEKYIENVMNKVDIDITNIENNPGYMNVENFESKIRADINVVRDDVSKIAIGSVSKDNNFGVMMTSGSKGGSNNLGQMAGCVGFQDFEGGLMPKMYNDRTLCYFHEHDDRAKSRGLCYNSYMDGLSYSEFCYHTKAGRAGLITQVVKTSETGYAQRKLIKTMEDVMIKYDGTVRIANNQIIQLNYGGNGNDTTMQYEYKIGMIDMNNEALEKNFKFTKDELKDYSDFSAQENEQLYATVKEMRDTIRRNAVRSKLNYMTIGSAYMLPVNVARIISSMSRPDGKKKVSPKHIIDSIENLLSINETPLIKVPRSMQKNLPKFASEDDRVSKSVFRTALYDALNPKAVNEKHKMSKETFDAIIEEIKTHFNDNIIEPGEMVGIIAAESLGEAVTQMTISAFHHTGIASLTHSTAGVPRINELISATKNPKTPQMFVYLNDSSKNSREIAHKIGSYLEKTTFGSIYKKMDVYYDPNPSATGGFMEEDGITEPFYSKKLTRNSCQASIDNLPWLFRIQIDKEKMLEKDVTLMDIKSKFCMWWDRRHVNTKKKKEKISLLKKITSFAMLSNSDNDTQPIIHIRFNVKDQDKNDVKKGTKASTKFNRKTLLDFADLIEKFKLKGVDSIEAINTVAKERCIDATDGDGMRIGEEYVIYTSGVNLKDIRYITGINPYRTYSDDITEMFRTFGIEFARNRLLSEFLKAYENAGNTGINPQHISILVDIMCYGGTVISADRHGMKKANIDPLTKASFEKSIDVLISAAVFGDVDRMQGVSSRLYIGSVFKGGTGYCELILDTQMIQNSEYIEKASRGVKNNIAINTIANAIMDDKEDVGEDIFIPE</sequence>
<evidence type="ECO:0000256" key="2">
    <source>
        <dbReference type="ARBA" id="ARBA00022478"/>
    </source>
</evidence>
<evidence type="ECO:0000256" key="1">
    <source>
        <dbReference type="ARBA" id="ARBA00012418"/>
    </source>
</evidence>
<dbReference type="InterPro" id="IPR007081">
    <property type="entry name" value="RNA_pol_Rpb1_5"/>
</dbReference>
<dbReference type="GO" id="GO:0003899">
    <property type="term" value="F:DNA-directed RNA polymerase activity"/>
    <property type="evidence" value="ECO:0007669"/>
    <property type="project" value="UniProtKB-EC"/>
</dbReference>
<dbReference type="GO" id="GO:0003677">
    <property type="term" value="F:DNA binding"/>
    <property type="evidence" value="ECO:0007669"/>
    <property type="project" value="InterPro"/>
</dbReference>
<evidence type="ECO:0000259" key="9">
    <source>
        <dbReference type="Pfam" id="PF04998"/>
    </source>
</evidence>
<evidence type="ECO:0000256" key="3">
    <source>
        <dbReference type="ARBA" id="ARBA00022679"/>
    </source>
</evidence>
<dbReference type="Gene3D" id="6.20.50.80">
    <property type="match status" value="1"/>
</dbReference>
<dbReference type="InterPro" id="IPR038593">
    <property type="entry name" value="RNA_pol_Rpb1_7_sf"/>
</dbReference>